<comment type="caution">
    <text evidence="14">The sequence shown here is derived from an EMBL/GenBank/DDBJ whole genome shotgun (WGS) entry which is preliminary data.</text>
</comment>
<feature type="disulfide bond" evidence="11">
    <location>
        <begin position="260"/>
        <end position="339"/>
    </location>
</feature>
<evidence type="ECO:0000256" key="12">
    <source>
        <dbReference type="SAM" id="Phobius"/>
    </source>
</evidence>
<dbReference type="GO" id="GO:0035025">
    <property type="term" value="P:positive regulation of Rho protein signal transduction"/>
    <property type="evidence" value="ECO:0007669"/>
    <property type="project" value="TreeGrafter"/>
</dbReference>
<feature type="transmembrane region" description="Helical" evidence="12">
    <location>
        <begin position="76"/>
        <end position="101"/>
    </location>
</feature>
<keyword evidence="4 12" id="KW-1133">Transmembrane helix</keyword>
<feature type="domain" description="G-protein coupled receptors family 1 profile" evidence="13">
    <location>
        <begin position="205"/>
        <end position="452"/>
    </location>
</feature>
<proteinExistence type="predicted"/>
<feature type="transmembrane region" description="Helical" evidence="12">
    <location>
        <begin position="398"/>
        <end position="418"/>
    </location>
</feature>
<dbReference type="PRINTS" id="PR01429">
    <property type="entry name" value="PROTEASEAR3"/>
</dbReference>
<dbReference type="PANTHER" id="PTHR24232:SF0">
    <property type="entry name" value="PROTEINASE-ACTIVATED RECEPTOR 3"/>
    <property type="match status" value="1"/>
</dbReference>
<keyword evidence="7 11" id="KW-1015">Disulfide bond</keyword>
<organism evidence="14 15">
    <name type="scientific">Channa striata</name>
    <name type="common">Snakehead murrel</name>
    <name type="synonym">Ophicephalus striatus</name>
    <dbReference type="NCBI Taxonomy" id="64152"/>
    <lineage>
        <taxon>Eukaryota</taxon>
        <taxon>Metazoa</taxon>
        <taxon>Chordata</taxon>
        <taxon>Craniata</taxon>
        <taxon>Vertebrata</taxon>
        <taxon>Euteleostomi</taxon>
        <taxon>Actinopterygii</taxon>
        <taxon>Neopterygii</taxon>
        <taxon>Teleostei</taxon>
        <taxon>Neoteleostei</taxon>
        <taxon>Acanthomorphata</taxon>
        <taxon>Anabantaria</taxon>
        <taxon>Anabantiformes</taxon>
        <taxon>Channoidei</taxon>
        <taxon>Channidae</taxon>
        <taxon>Channa</taxon>
    </lineage>
</organism>
<evidence type="ECO:0000313" key="14">
    <source>
        <dbReference type="EMBL" id="KAK2818664.1"/>
    </source>
</evidence>
<dbReference type="AlphaFoldDB" id="A0AA88LPU3"/>
<evidence type="ECO:0000256" key="5">
    <source>
        <dbReference type="ARBA" id="ARBA00023040"/>
    </source>
</evidence>
<keyword evidence="3 12" id="KW-0812">Transmembrane</keyword>
<evidence type="ECO:0000256" key="6">
    <source>
        <dbReference type="ARBA" id="ARBA00023136"/>
    </source>
</evidence>
<feature type="transmembrane region" description="Helical" evidence="12">
    <location>
        <begin position="353"/>
        <end position="377"/>
    </location>
</feature>
<dbReference type="PANTHER" id="PTHR24232">
    <property type="entry name" value="G-PROTEIN COUPLED RECEPTOR"/>
    <property type="match status" value="1"/>
</dbReference>
<evidence type="ECO:0000256" key="7">
    <source>
        <dbReference type="ARBA" id="ARBA00023157"/>
    </source>
</evidence>
<dbReference type="GO" id="GO:0015057">
    <property type="term" value="F:thrombin-activated receptor activity"/>
    <property type="evidence" value="ECO:0007669"/>
    <property type="project" value="InterPro"/>
</dbReference>
<keyword evidence="8" id="KW-0675">Receptor</keyword>
<keyword evidence="6 12" id="KW-0472">Membrane</keyword>
<feature type="transmembrane region" description="Helical" evidence="12">
    <location>
        <begin position="223"/>
        <end position="242"/>
    </location>
</feature>
<evidence type="ECO:0000256" key="8">
    <source>
        <dbReference type="ARBA" id="ARBA00023170"/>
    </source>
</evidence>
<dbReference type="EMBL" id="JAUPFM010000020">
    <property type="protein sequence ID" value="KAK2818664.1"/>
    <property type="molecule type" value="Genomic_DNA"/>
</dbReference>
<dbReference type="PRINTS" id="PR01428">
    <property type="entry name" value="PROTEASEAR"/>
</dbReference>
<dbReference type="GO" id="GO:0005886">
    <property type="term" value="C:plasma membrane"/>
    <property type="evidence" value="ECO:0007669"/>
    <property type="project" value="UniProtKB-SubCell"/>
</dbReference>
<evidence type="ECO:0000259" key="13">
    <source>
        <dbReference type="PROSITE" id="PS50262"/>
    </source>
</evidence>
<dbReference type="GO" id="GO:0007596">
    <property type="term" value="P:blood coagulation"/>
    <property type="evidence" value="ECO:0007669"/>
    <property type="project" value="InterPro"/>
</dbReference>
<evidence type="ECO:0000256" key="1">
    <source>
        <dbReference type="ARBA" id="ARBA00004651"/>
    </source>
</evidence>
<feature type="transmembrane region" description="Helical" evidence="12">
    <location>
        <begin position="305"/>
        <end position="325"/>
    </location>
</feature>
<name>A0AA88LPU3_CHASR</name>
<feature type="transmembrane region" description="Helical" evidence="12">
    <location>
        <begin position="193"/>
        <end position="217"/>
    </location>
</feature>
<evidence type="ECO:0000256" key="3">
    <source>
        <dbReference type="ARBA" id="ARBA00022692"/>
    </source>
</evidence>
<dbReference type="PRINTS" id="PR00237">
    <property type="entry name" value="GPCRRHODOPSN"/>
</dbReference>
<sequence length="471" mass="53319">MRFKLYRIPELDRITCHDVLSLDNSSHKFLIYYSLILAILCFLLPLGVAVVCYTRIIWELNRSHFDWMVYIKASTLVFVIFLLCFSPAGVLHFIHYVQLFADGTEKKWKEKSAVEGQEMMGRFCLSFVLCLTGALQQTEGSGLNHYVITPLTFGGKPYNETPLSSDFPPALQLRSNITAGYLHGSLSTRIIPVIYILVIIVGIPANVAVLCALASKVRKVSSAILYCSLAVSDLFLLLSLCFRAQYHLHGNHWVLGEAACRVVTACFYGNLYCSAQTLACISIKRYLAVVHPFAYQRLPRRMCTVWVTTAVWVVFGAAVFPELLIQQSYQIPELDRITCHDVLPLDNSSHKFLIYYTLILIILCLLLPLGVAVFCYSRIIWELNRSRLDWMVYIKASTLVFVIFLLCFSPAGVLHFIHYVQLFANGTESLYMHFSVAVCLCCLHACLDPFLFLLMSRSSHSRALKAKPISE</sequence>
<dbReference type="InterPro" id="IPR017452">
    <property type="entry name" value="GPCR_Rhodpsn_7TM"/>
</dbReference>
<feature type="transmembrane region" description="Helical" evidence="12">
    <location>
        <begin position="430"/>
        <end position="455"/>
    </location>
</feature>
<evidence type="ECO:0000313" key="15">
    <source>
        <dbReference type="Proteomes" id="UP001187415"/>
    </source>
</evidence>
<dbReference type="FunFam" id="1.20.1070.10:FF:000040">
    <property type="entry name" value="Coagulation factor 2 (thrombin) receptor"/>
    <property type="match status" value="1"/>
</dbReference>
<dbReference type="InterPro" id="IPR003912">
    <property type="entry name" value="Protea_act_rcpt"/>
</dbReference>
<evidence type="ECO:0000256" key="11">
    <source>
        <dbReference type="PIRSR" id="PIRSR603912-52"/>
    </source>
</evidence>
<keyword evidence="9" id="KW-0325">Glycoprotein</keyword>
<dbReference type="SUPFAM" id="SSF81321">
    <property type="entry name" value="Family A G protein-coupled receptor-like"/>
    <property type="match status" value="2"/>
</dbReference>
<reference evidence="14" key="1">
    <citation type="submission" date="2023-07" db="EMBL/GenBank/DDBJ databases">
        <title>Chromosome-level Genome Assembly of Striped Snakehead (Channa striata).</title>
        <authorList>
            <person name="Liu H."/>
        </authorList>
    </citation>
    <scope>NUCLEOTIDE SEQUENCE</scope>
    <source>
        <strain evidence="14">Gz</strain>
        <tissue evidence="14">Muscle</tissue>
    </source>
</reference>
<protein>
    <recommendedName>
        <fullName evidence="13">G-protein coupled receptors family 1 profile domain-containing protein</fullName>
    </recommendedName>
</protein>
<keyword evidence="10" id="KW-0807">Transducer</keyword>
<evidence type="ECO:0000256" key="4">
    <source>
        <dbReference type="ARBA" id="ARBA00022989"/>
    </source>
</evidence>
<dbReference type="GO" id="GO:0007200">
    <property type="term" value="P:phospholipase C-activating G protein-coupled receptor signaling pathway"/>
    <property type="evidence" value="ECO:0007669"/>
    <property type="project" value="TreeGrafter"/>
</dbReference>
<dbReference type="Pfam" id="PF00001">
    <property type="entry name" value="7tm_1"/>
    <property type="match status" value="1"/>
</dbReference>
<evidence type="ECO:0000256" key="10">
    <source>
        <dbReference type="ARBA" id="ARBA00023224"/>
    </source>
</evidence>
<evidence type="ECO:0000256" key="9">
    <source>
        <dbReference type="ARBA" id="ARBA00023180"/>
    </source>
</evidence>
<keyword evidence="5" id="KW-0297">G-protein coupled receptor</keyword>
<dbReference type="PROSITE" id="PS50262">
    <property type="entry name" value="G_PROTEIN_RECEP_F1_2"/>
    <property type="match status" value="1"/>
</dbReference>
<dbReference type="Gene3D" id="1.20.1070.10">
    <property type="entry name" value="Rhodopsin 7-helix transmembrane proteins"/>
    <property type="match status" value="2"/>
</dbReference>
<accession>A0AA88LPU3</accession>
<dbReference type="InterPro" id="IPR000276">
    <property type="entry name" value="GPCR_Rhodpsn"/>
</dbReference>
<keyword evidence="15" id="KW-1185">Reference proteome</keyword>
<feature type="transmembrane region" description="Helical" evidence="12">
    <location>
        <begin position="30"/>
        <end position="56"/>
    </location>
</feature>
<evidence type="ECO:0000256" key="2">
    <source>
        <dbReference type="ARBA" id="ARBA00022475"/>
    </source>
</evidence>
<dbReference type="InterPro" id="IPR003943">
    <property type="entry name" value="Prot_act_rcpt_3"/>
</dbReference>
<comment type="subcellular location">
    <subcellularLocation>
        <location evidence="1">Cell membrane</location>
        <topology evidence="1">Multi-pass membrane protein</topology>
    </subcellularLocation>
</comment>
<dbReference type="Proteomes" id="UP001187415">
    <property type="component" value="Unassembled WGS sequence"/>
</dbReference>
<keyword evidence="2" id="KW-1003">Cell membrane</keyword>
<gene>
    <name evidence="14" type="ORF">Q5P01_024225</name>
</gene>